<evidence type="ECO:0000313" key="7">
    <source>
        <dbReference type="Proteomes" id="UP000092574"/>
    </source>
</evidence>
<evidence type="ECO:0000256" key="2">
    <source>
        <dbReference type="ARBA" id="ARBA00023125"/>
    </source>
</evidence>
<keyword evidence="1" id="KW-0805">Transcription regulation</keyword>
<proteinExistence type="predicted"/>
<dbReference type="GO" id="GO:0046686">
    <property type="term" value="P:response to cadmium ion"/>
    <property type="evidence" value="ECO:0007669"/>
    <property type="project" value="UniProtKB-KW"/>
</dbReference>
<dbReference type="CDD" id="cd00090">
    <property type="entry name" value="HTH_ARSR"/>
    <property type="match status" value="1"/>
</dbReference>
<dbReference type="PROSITE" id="PS50987">
    <property type="entry name" value="HTH_ARSR_2"/>
    <property type="match status" value="1"/>
</dbReference>
<dbReference type="InterPro" id="IPR011991">
    <property type="entry name" value="ArsR-like_HTH"/>
</dbReference>
<dbReference type="GO" id="GO:0003700">
    <property type="term" value="F:DNA-binding transcription factor activity"/>
    <property type="evidence" value="ECO:0007669"/>
    <property type="project" value="InterPro"/>
</dbReference>
<dbReference type="AlphaFoldDB" id="A0A1C7IEU5"/>
<dbReference type="RefSeq" id="WP_065543663.1">
    <property type="nucleotide sequence ID" value="NZ_CP015405.2"/>
</dbReference>
<gene>
    <name evidence="6" type="ORF">A4V09_18425</name>
</gene>
<dbReference type="STRING" id="1796616.A4V09_18425"/>
<dbReference type="GO" id="GO:0003677">
    <property type="term" value="F:DNA binding"/>
    <property type="evidence" value="ECO:0007669"/>
    <property type="project" value="UniProtKB-KW"/>
</dbReference>
<dbReference type="InterPro" id="IPR036388">
    <property type="entry name" value="WH-like_DNA-bd_sf"/>
</dbReference>
<sequence>MERKKITIPNKPDTAYLEKLSDLHKAMGDYTRMKILWKLMGGEICVGDLAKEIGITESAVSHQLRALKIARLIRCHKVGKNVFYVLEDEHIKWIMAETYAHILEQ</sequence>
<dbReference type="PRINTS" id="PR00778">
    <property type="entry name" value="HTHARSR"/>
</dbReference>
<dbReference type="InterPro" id="IPR001845">
    <property type="entry name" value="HTH_ArsR_DNA-bd_dom"/>
</dbReference>
<dbReference type="OrthoDB" id="9794330at2"/>
<organism evidence="6 7">
    <name type="scientific">Blautia pseudococcoides</name>
    <dbReference type="NCBI Taxonomy" id="1796616"/>
    <lineage>
        <taxon>Bacteria</taxon>
        <taxon>Bacillati</taxon>
        <taxon>Bacillota</taxon>
        <taxon>Clostridia</taxon>
        <taxon>Lachnospirales</taxon>
        <taxon>Lachnospiraceae</taxon>
        <taxon>Blautia</taxon>
    </lineage>
</organism>
<dbReference type="Gene3D" id="1.10.10.10">
    <property type="entry name" value="Winged helix-like DNA-binding domain superfamily/Winged helix DNA-binding domain"/>
    <property type="match status" value="1"/>
</dbReference>
<keyword evidence="3" id="KW-0804">Transcription</keyword>
<evidence type="ECO:0000313" key="6">
    <source>
        <dbReference type="EMBL" id="ANU77548.1"/>
    </source>
</evidence>
<dbReference type="PANTHER" id="PTHR43132:SF6">
    <property type="entry name" value="HTH-TYPE TRANSCRIPTIONAL REPRESSOR CZRA"/>
    <property type="match status" value="1"/>
</dbReference>
<evidence type="ECO:0000256" key="1">
    <source>
        <dbReference type="ARBA" id="ARBA00023015"/>
    </source>
</evidence>
<evidence type="ECO:0000259" key="5">
    <source>
        <dbReference type="PROSITE" id="PS50987"/>
    </source>
</evidence>
<dbReference type="InterPro" id="IPR036390">
    <property type="entry name" value="WH_DNA-bd_sf"/>
</dbReference>
<dbReference type="SMART" id="SM00418">
    <property type="entry name" value="HTH_ARSR"/>
    <property type="match status" value="1"/>
</dbReference>
<keyword evidence="7" id="KW-1185">Reference proteome</keyword>
<feature type="domain" description="HTH arsR-type" evidence="5">
    <location>
        <begin position="12"/>
        <end position="105"/>
    </location>
</feature>
<dbReference type="PROSITE" id="PS00846">
    <property type="entry name" value="HTH_ARSR_1"/>
    <property type="match status" value="1"/>
</dbReference>
<protein>
    <submittedName>
        <fullName evidence="6">Transcriptional regulator</fullName>
    </submittedName>
</protein>
<name>A0A1C7IEU5_9FIRM</name>
<accession>A0A1C7IEU5</accession>
<dbReference type="PANTHER" id="PTHR43132">
    <property type="entry name" value="ARSENICAL RESISTANCE OPERON REPRESSOR ARSR-RELATED"/>
    <property type="match status" value="1"/>
</dbReference>
<dbReference type="NCBIfam" id="NF033788">
    <property type="entry name" value="HTH_metalloreg"/>
    <property type="match status" value="1"/>
</dbReference>
<dbReference type="Proteomes" id="UP000092574">
    <property type="component" value="Chromosome"/>
</dbReference>
<dbReference type="EMBL" id="CP015405">
    <property type="protein sequence ID" value="ANU77548.1"/>
    <property type="molecule type" value="Genomic_DNA"/>
</dbReference>
<dbReference type="Pfam" id="PF01022">
    <property type="entry name" value="HTH_5"/>
    <property type="match status" value="1"/>
</dbReference>
<reference evidence="6" key="1">
    <citation type="submission" date="2017-04" db="EMBL/GenBank/DDBJ databases">
        <title>Complete Genome Sequences of Twelve Strains of a Stable Defined Moderately Diverse Mouse Microbiota 2 (sDMDMm2).</title>
        <authorList>
            <person name="Uchimura Y."/>
            <person name="Wyss M."/>
            <person name="Brugiroux S."/>
            <person name="Limenitakis J.P."/>
            <person name="Stecher B."/>
            <person name="McCoy K.D."/>
            <person name="Macpherson A.J."/>
        </authorList>
    </citation>
    <scope>NUCLEOTIDE SEQUENCE</scope>
    <source>
        <strain evidence="6">YL58</strain>
    </source>
</reference>
<evidence type="ECO:0000256" key="4">
    <source>
        <dbReference type="ARBA" id="ARBA00043263"/>
    </source>
</evidence>
<keyword evidence="2" id="KW-0238">DNA-binding</keyword>
<dbReference type="SUPFAM" id="SSF46785">
    <property type="entry name" value="Winged helix' DNA-binding domain"/>
    <property type="match status" value="1"/>
</dbReference>
<dbReference type="InterPro" id="IPR018334">
    <property type="entry name" value="ArsR_HTH"/>
</dbReference>
<evidence type="ECO:0000256" key="3">
    <source>
        <dbReference type="ARBA" id="ARBA00023163"/>
    </source>
</evidence>
<keyword evidence="4" id="KW-0105">Cadmium resistance</keyword>
<dbReference type="InterPro" id="IPR051011">
    <property type="entry name" value="Metal_resp_trans_reg"/>
</dbReference>
<dbReference type="KEGG" id="byl:A4V09_18425"/>